<proteinExistence type="predicted"/>
<feature type="compositionally biased region" description="Polar residues" evidence="1">
    <location>
        <begin position="646"/>
        <end position="661"/>
    </location>
</feature>
<feature type="compositionally biased region" description="Pro residues" evidence="1">
    <location>
        <begin position="692"/>
        <end position="703"/>
    </location>
</feature>
<dbReference type="STRING" id="936435.F8Q4Z9"/>
<dbReference type="HOGENOM" id="CLU_006928_0_0_1"/>
<dbReference type="Proteomes" id="UP000008063">
    <property type="component" value="Unassembled WGS sequence"/>
</dbReference>
<feature type="compositionally biased region" description="Low complexity" evidence="1">
    <location>
        <begin position="455"/>
        <end position="466"/>
    </location>
</feature>
<feature type="compositionally biased region" description="Low complexity" evidence="1">
    <location>
        <begin position="612"/>
        <end position="632"/>
    </location>
</feature>
<evidence type="ECO:0000256" key="1">
    <source>
        <dbReference type="SAM" id="MobiDB-lite"/>
    </source>
</evidence>
<gene>
    <name evidence="2" type="ORF">SERLA73DRAFT_161718</name>
</gene>
<feature type="compositionally biased region" description="Acidic residues" evidence="1">
    <location>
        <begin position="64"/>
        <end position="74"/>
    </location>
</feature>
<feature type="compositionally biased region" description="Pro residues" evidence="1">
    <location>
        <begin position="633"/>
        <end position="642"/>
    </location>
</feature>
<accession>F8Q4Z9</accession>
<sequence>MSKSPDKEVAESFPEMPDTADAFGGFESAIVSESSSPGGVWTNNASSSDDPAWGSAWAVHTEAETDNSDPPDEWEIARKEKEKQNRAVPPETLASLLEQCKVFTDQMCPELQEPNDASGDSQKKFPNGMDDLKHILQKITSTALLNQLVPEDITLPPPVDFEKTSTAKSTNDALRLTRHLPHLRKSPLAQYLASKGSTAWETSVKSRSDLTQDDTPLGWRIMDKDTEVAPSATTGDKQARKNNAGLLSFWGRRASTLPSVDTKAERTQSPIPPSVKSPSIKAPVTSRSSVDSGRSTGTVPVDRTASPALKSPTSIASYASSASTPPPQPSDALPVVSTEPAPSAVSRFFSRFSRTRNTASQRNSIALSSDDLAFLSDIVPSANDPDEDISHAELKALSTMIDSSPLPPKLPPPLPPPPKPSSSSRPVSTVGSLGTAAVVDDIHELRFGSNHTRRATSPASAATSPTLLPPTLSPVNTSFFRSQTPLQTKPLPGIRTSSHAANFSRLPSPPHPRSRSQSPMLLPPPPSTQLRIATPPLIPPPPAAPSRTQTPKPVIMAPLIVSAPSDSSMDDDEFSAFYSGGKRNRRPIVDSESLNALLTPSSFHSAESRPLDSANSSSSFDDFDDFVSSPLRTPSPPPPPAKTSPHHFNNDGNPPSRSSSVKRSDHQRTQTLVENAASRPGKWPALQSGQPSPQPQALPPPHSNPFEIDLLGDFAAKPPQPSQPVTSPGSSMRALTSPPTLMRSLSPVNRLSPPPSSNPSTMQPLLSFPNTSSSISKPAPSKPFAQLTKPASSTGGGALSAQDLSFFEGL</sequence>
<feature type="compositionally biased region" description="Pro residues" evidence="1">
    <location>
        <begin position="405"/>
        <end position="420"/>
    </location>
</feature>
<feature type="compositionally biased region" description="Basic and acidic residues" evidence="1">
    <location>
        <begin position="1"/>
        <end position="10"/>
    </location>
</feature>
<dbReference type="EMBL" id="GL945483">
    <property type="protein sequence ID" value="EGN96626.1"/>
    <property type="molecule type" value="Genomic_DNA"/>
</dbReference>
<feature type="compositionally biased region" description="Polar residues" evidence="1">
    <location>
        <begin position="723"/>
        <end position="739"/>
    </location>
</feature>
<feature type="region of interest" description="Disordered" evidence="1">
    <location>
        <begin position="1"/>
        <end position="90"/>
    </location>
</feature>
<evidence type="ECO:0000313" key="2">
    <source>
        <dbReference type="EMBL" id="EGN96626.1"/>
    </source>
</evidence>
<feature type="compositionally biased region" description="Low complexity" evidence="1">
    <location>
        <begin position="772"/>
        <end position="783"/>
    </location>
</feature>
<dbReference type="InParanoid" id="F8Q4Z9"/>
<evidence type="ECO:0000313" key="3">
    <source>
        <dbReference type="Proteomes" id="UP000008063"/>
    </source>
</evidence>
<feature type="region of interest" description="Disordered" evidence="1">
    <location>
        <begin position="257"/>
        <end position="338"/>
    </location>
</feature>
<feature type="compositionally biased region" description="Polar residues" evidence="1">
    <location>
        <begin position="285"/>
        <end position="298"/>
    </location>
</feature>
<feature type="compositionally biased region" description="Polar residues" evidence="1">
    <location>
        <begin position="761"/>
        <end position="771"/>
    </location>
</feature>
<feature type="compositionally biased region" description="Polar residues" evidence="1">
    <location>
        <begin position="475"/>
        <end position="487"/>
    </location>
</feature>
<feature type="compositionally biased region" description="Basic and acidic residues" evidence="1">
    <location>
        <begin position="75"/>
        <end position="85"/>
    </location>
</feature>
<feature type="compositionally biased region" description="Polar residues" evidence="1">
    <location>
        <begin position="592"/>
        <end position="605"/>
    </location>
</feature>
<feature type="region of interest" description="Disordered" evidence="1">
    <location>
        <begin position="401"/>
        <end position="810"/>
    </location>
</feature>
<reference evidence="3" key="1">
    <citation type="journal article" date="2011" name="Science">
        <title>The plant cell wall-decomposing machinery underlies the functional diversity of forest fungi.</title>
        <authorList>
            <person name="Eastwood D.C."/>
            <person name="Floudas D."/>
            <person name="Binder M."/>
            <person name="Majcherczyk A."/>
            <person name="Schneider P."/>
            <person name="Aerts A."/>
            <person name="Asiegbu F.O."/>
            <person name="Baker S.E."/>
            <person name="Barry K."/>
            <person name="Bendiksby M."/>
            <person name="Blumentritt M."/>
            <person name="Coutinho P.M."/>
            <person name="Cullen D."/>
            <person name="de Vries R.P."/>
            <person name="Gathman A."/>
            <person name="Goodell B."/>
            <person name="Henrissat B."/>
            <person name="Ihrmark K."/>
            <person name="Kauserud H."/>
            <person name="Kohler A."/>
            <person name="LaButti K."/>
            <person name="Lapidus A."/>
            <person name="Lavin J.L."/>
            <person name="Lee Y.-H."/>
            <person name="Lindquist E."/>
            <person name="Lilly W."/>
            <person name="Lucas S."/>
            <person name="Morin E."/>
            <person name="Murat C."/>
            <person name="Oguiza J.A."/>
            <person name="Park J."/>
            <person name="Pisabarro A.G."/>
            <person name="Riley R."/>
            <person name="Rosling A."/>
            <person name="Salamov A."/>
            <person name="Schmidt O."/>
            <person name="Schmutz J."/>
            <person name="Skrede I."/>
            <person name="Stenlid J."/>
            <person name="Wiebenga A."/>
            <person name="Xie X."/>
            <person name="Kuees U."/>
            <person name="Hibbett D.S."/>
            <person name="Hoffmeister D."/>
            <person name="Hoegberg N."/>
            <person name="Martin F."/>
            <person name="Grigoriev I.V."/>
            <person name="Watkinson S.C."/>
        </authorList>
    </citation>
    <scope>NUCLEOTIDE SEQUENCE [LARGE SCALE GENOMIC DNA]</scope>
    <source>
        <strain evidence="3">strain S7.3</strain>
    </source>
</reference>
<protein>
    <submittedName>
        <fullName evidence="2">Uncharacterized protein</fullName>
    </submittedName>
</protein>
<dbReference type="OrthoDB" id="3262497at2759"/>
<feature type="compositionally biased region" description="Polar residues" evidence="1">
    <location>
        <begin position="31"/>
        <end position="49"/>
    </location>
</feature>
<dbReference type="AlphaFoldDB" id="F8Q4Z9"/>
<organism evidence="3">
    <name type="scientific">Serpula lacrymans var. lacrymans (strain S7.3)</name>
    <name type="common">Dry rot fungus</name>
    <dbReference type="NCBI Taxonomy" id="936435"/>
    <lineage>
        <taxon>Eukaryota</taxon>
        <taxon>Fungi</taxon>
        <taxon>Dikarya</taxon>
        <taxon>Basidiomycota</taxon>
        <taxon>Agaricomycotina</taxon>
        <taxon>Agaricomycetes</taxon>
        <taxon>Agaricomycetidae</taxon>
        <taxon>Boletales</taxon>
        <taxon>Coniophorineae</taxon>
        <taxon>Serpulaceae</taxon>
        <taxon>Serpula</taxon>
    </lineage>
</organism>
<name>F8Q4Z9_SERL3</name>
<dbReference type="OMA" id="QNAWSET"/>
<keyword evidence="3" id="KW-1185">Reference proteome</keyword>
<feature type="compositionally biased region" description="Low complexity" evidence="1">
    <location>
        <begin position="311"/>
        <end position="323"/>
    </location>
</feature>